<evidence type="ECO:0000256" key="1">
    <source>
        <dbReference type="ARBA" id="ARBA00022679"/>
    </source>
</evidence>
<gene>
    <name evidence="6" type="ORF">GCM10009744_53520</name>
</gene>
<dbReference type="PIRSF" id="PIRSF036625">
    <property type="entry name" value="GAF_ANTAR"/>
    <property type="match status" value="1"/>
</dbReference>
<dbReference type="InterPro" id="IPR036388">
    <property type="entry name" value="WH-like_DNA-bd_sf"/>
</dbReference>
<dbReference type="EMBL" id="BAAANE010000009">
    <property type="protein sequence ID" value="GAA1654511.1"/>
    <property type="molecule type" value="Genomic_DNA"/>
</dbReference>
<evidence type="ECO:0000256" key="3">
    <source>
        <dbReference type="ARBA" id="ARBA00023015"/>
    </source>
</evidence>
<dbReference type="SUPFAM" id="SSF55781">
    <property type="entry name" value="GAF domain-like"/>
    <property type="match status" value="1"/>
</dbReference>
<dbReference type="SMART" id="SM01012">
    <property type="entry name" value="ANTAR"/>
    <property type="match status" value="1"/>
</dbReference>
<evidence type="ECO:0000256" key="2">
    <source>
        <dbReference type="ARBA" id="ARBA00022777"/>
    </source>
</evidence>
<keyword evidence="4" id="KW-0804">Transcription</keyword>
<dbReference type="Pfam" id="PF13185">
    <property type="entry name" value="GAF_2"/>
    <property type="match status" value="1"/>
</dbReference>
<keyword evidence="7" id="KW-1185">Reference proteome</keyword>
<dbReference type="InterPro" id="IPR029016">
    <property type="entry name" value="GAF-like_dom_sf"/>
</dbReference>
<feature type="domain" description="ANTAR" evidence="5">
    <location>
        <begin position="173"/>
        <end position="234"/>
    </location>
</feature>
<dbReference type="InterPro" id="IPR012074">
    <property type="entry name" value="GAF_ANTAR"/>
</dbReference>
<evidence type="ECO:0000259" key="5">
    <source>
        <dbReference type="PROSITE" id="PS50921"/>
    </source>
</evidence>
<dbReference type="Proteomes" id="UP001501319">
    <property type="component" value="Unassembled WGS sequence"/>
</dbReference>
<accession>A0ABN2FP95</accession>
<dbReference type="InterPro" id="IPR005561">
    <property type="entry name" value="ANTAR"/>
</dbReference>
<reference evidence="6 7" key="1">
    <citation type="journal article" date="2019" name="Int. J. Syst. Evol. Microbiol.">
        <title>The Global Catalogue of Microorganisms (GCM) 10K type strain sequencing project: providing services to taxonomists for standard genome sequencing and annotation.</title>
        <authorList>
            <consortium name="The Broad Institute Genomics Platform"/>
            <consortium name="The Broad Institute Genome Sequencing Center for Infectious Disease"/>
            <person name="Wu L."/>
            <person name="Ma J."/>
        </authorList>
    </citation>
    <scope>NUCLEOTIDE SEQUENCE [LARGE SCALE GENOMIC DNA]</scope>
    <source>
        <strain evidence="6 7">JCM 14306</strain>
    </source>
</reference>
<dbReference type="RefSeq" id="WP_344114891.1">
    <property type="nucleotide sequence ID" value="NZ_BAAANE010000009.1"/>
</dbReference>
<protein>
    <submittedName>
        <fullName evidence="6">GAF and ANTAR domain-containing protein</fullName>
    </submittedName>
</protein>
<dbReference type="InterPro" id="IPR011006">
    <property type="entry name" value="CheY-like_superfamily"/>
</dbReference>
<keyword evidence="3" id="KW-0805">Transcription regulation</keyword>
<keyword evidence="1" id="KW-0808">Transferase</keyword>
<proteinExistence type="predicted"/>
<dbReference type="Gene3D" id="1.10.10.10">
    <property type="entry name" value="Winged helix-like DNA-binding domain superfamily/Winged helix DNA-binding domain"/>
    <property type="match status" value="1"/>
</dbReference>
<name>A0ABN2FP95_9ACTN</name>
<organism evidence="6 7">
    <name type="scientific">Kribbella alba</name>
    <dbReference type="NCBI Taxonomy" id="190197"/>
    <lineage>
        <taxon>Bacteria</taxon>
        <taxon>Bacillati</taxon>
        <taxon>Actinomycetota</taxon>
        <taxon>Actinomycetes</taxon>
        <taxon>Propionibacteriales</taxon>
        <taxon>Kribbellaceae</taxon>
        <taxon>Kribbella</taxon>
    </lineage>
</organism>
<dbReference type="InterPro" id="IPR003018">
    <property type="entry name" value="GAF"/>
</dbReference>
<dbReference type="Gene3D" id="3.30.450.40">
    <property type="match status" value="1"/>
</dbReference>
<dbReference type="Pfam" id="PF03861">
    <property type="entry name" value="ANTAR"/>
    <property type="match status" value="1"/>
</dbReference>
<sequence length="258" mass="27580">MAEEIIALAQELAEVSRLVEDDDVTSTLDRFVHRIVAVVPDCAEAAIAVLADRRPDLVARHHASADALVEPARAALSAQLLRADGPLFDVLEYGDPHRIGDTAADHRWPEFSASMINAGYRSCLLLPLPAKGDAAAAFALFSATPSAFGDTSYDIVLLFALHAGVAFDNVQLFKDSRSLIEQLQTALSTRTVIAQAEGVLMHRYGIGHKIAFDVLKRGSQNANLKLRDLAADLVKAQEAGVLAAALTRYGLATGRAEG</sequence>
<keyword evidence="2" id="KW-0418">Kinase</keyword>
<evidence type="ECO:0000313" key="7">
    <source>
        <dbReference type="Proteomes" id="UP001501319"/>
    </source>
</evidence>
<dbReference type="SUPFAM" id="SSF52172">
    <property type="entry name" value="CheY-like"/>
    <property type="match status" value="1"/>
</dbReference>
<comment type="caution">
    <text evidence="6">The sequence shown here is derived from an EMBL/GenBank/DDBJ whole genome shotgun (WGS) entry which is preliminary data.</text>
</comment>
<evidence type="ECO:0000256" key="4">
    <source>
        <dbReference type="ARBA" id="ARBA00023163"/>
    </source>
</evidence>
<dbReference type="PROSITE" id="PS50921">
    <property type="entry name" value="ANTAR"/>
    <property type="match status" value="1"/>
</dbReference>
<evidence type="ECO:0000313" key="6">
    <source>
        <dbReference type="EMBL" id="GAA1654511.1"/>
    </source>
</evidence>